<proteinExistence type="predicted"/>
<dbReference type="HOGENOM" id="CLU_179460_0_0_1"/>
<protein>
    <submittedName>
        <fullName evidence="1">Uncharacterized protein</fullName>
    </submittedName>
</protein>
<evidence type="ECO:0000313" key="2">
    <source>
        <dbReference type="Proteomes" id="UP000015241"/>
    </source>
</evidence>
<gene>
    <name evidence="1" type="ORF">FOMPIDRAFT_1048008</name>
</gene>
<dbReference type="InParanoid" id="S8EGI7"/>
<sequence length="102" mass="11981">MASTTTYAFNDDHLGRIVDEELRLDAVVGWDHFVFAYFDLWMEQLEGEGAWYQPHILITMEVTLEYEDSEEYILIEDGNEDTLRKLNDRVSALEEQLLAYLT</sequence>
<dbReference type="AlphaFoldDB" id="S8EGI7"/>
<organism evidence="1 2">
    <name type="scientific">Fomitopsis schrenkii</name>
    <name type="common">Brown rot fungus</name>
    <dbReference type="NCBI Taxonomy" id="2126942"/>
    <lineage>
        <taxon>Eukaryota</taxon>
        <taxon>Fungi</taxon>
        <taxon>Dikarya</taxon>
        <taxon>Basidiomycota</taxon>
        <taxon>Agaricomycotina</taxon>
        <taxon>Agaricomycetes</taxon>
        <taxon>Polyporales</taxon>
        <taxon>Fomitopsis</taxon>
    </lineage>
</organism>
<dbReference type="EMBL" id="KE504136">
    <property type="protein sequence ID" value="EPT02314.1"/>
    <property type="molecule type" value="Genomic_DNA"/>
</dbReference>
<reference evidence="1 2" key="1">
    <citation type="journal article" date="2012" name="Science">
        <title>The Paleozoic origin of enzymatic lignin decomposition reconstructed from 31 fungal genomes.</title>
        <authorList>
            <person name="Floudas D."/>
            <person name="Binder M."/>
            <person name="Riley R."/>
            <person name="Barry K."/>
            <person name="Blanchette R.A."/>
            <person name="Henrissat B."/>
            <person name="Martinez A.T."/>
            <person name="Otillar R."/>
            <person name="Spatafora J.W."/>
            <person name="Yadav J.S."/>
            <person name="Aerts A."/>
            <person name="Benoit I."/>
            <person name="Boyd A."/>
            <person name="Carlson A."/>
            <person name="Copeland A."/>
            <person name="Coutinho P.M."/>
            <person name="de Vries R.P."/>
            <person name="Ferreira P."/>
            <person name="Findley K."/>
            <person name="Foster B."/>
            <person name="Gaskell J."/>
            <person name="Glotzer D."/>
            <person name="Gorecki P."/>
            <person name="Heitman J."/>
            <person name="Hesse C."/>
            <person name="Hori C."/>
            <person name="Igarashi K."/>
            <person name="Jurgens J.A."/>
            <person name="Kallen N."/>
            <person name="Kersten P."/>
            <person name="Kohler A."/>
            <person name="Kuees U."/>
            <person name="Kumar T.K.A."/>
            <person name="Kuo A."/>
            <person name="LaButti K."/>
            <person name="Larrondo L.F."/>
            <person name="Lindquist E."/>
            <person name="Ling A."/>
            <person name="Lombard V."/>
            <person name="Lucas S."/>
            <person name="Lundell T."/>
            <person name="Martin R."/>
            <person name="McLaughlin D.J."/>
            <person name="Morgenstern I."/>
            <person name="Morin E."/>
            <person name="Murat C."/>
            <person name="Nagy L.G."/>
            <person name="Nolan M."/>
            <person name="Ohm R.A."/>
            <person name="Patyshakuliyeva A."/>
            <person name="Rokas A."/>
            <person name="Ruiz-Duenas F.J."/>
            <person name="Sabat G."/>
            <person name="Salamov A."/>
            <person name="Samejima M."/>
            <person name="Schmutz J."/>
            <person name="Slot J.C."/>
            <person name="St John F."/>
            <person name="Stenlid J."/>
            <person name="Sun H."/>
            <person name="Sun S."/>
            <person name="Syed K."/>
            <person name="Tsang A."/>
            <person name="Wiebenga A."/>
            <person name="Young D."/>
            <person name="Pisabarro A."/>
            <person name="Eastwood D.C."/>
            <person name="Martin F."/>
            <person name="Cullen D."/>
            <person name="Grigoriev I.V."/>
            <person name="Hibbett D.S."/>
        </authorList>
    </citation>
    <scope>NUCLEOTIDE SEQUENCE</scope>
    <source>
        <strain evidence="2">FP-58527</strain>
    </source>
</reference>
<accession>S8EGI7</accession>
<evidence type="ECO:0000313" key="1">
    <source>
        <dbReference type="EMBL" id="EPT02314.1"/>
    </source>
</evidence>
<dbReference type="Proteomes" id="UP000015241">
    <property type="component" value="Unassembled WGS sequence"/>
</dbReference>
<keyword evidence="2" id="KW-1185">Reference proteome</keyword>
<name>S8EGI7_FOMSC</name>